<accession>A0A061S3X2</accession>
<dbReference type="EMBL" id="GBEZ01007810">
    <property type="protein sequence ID" value="JAC77679.1"/>
    <property type="molecule type" value="Transcribed_RNA"/>
</dbReference>
<name>A0A061S3X2_9CHLO</name>
<protein>
    <submittedName>
        <fullName evidence="1">Uncharacterized protein</fullName>
    </submittedName>
</protein>
<proteinExistence type="predicted"/>
<dbReference type="AlphaFoldDB" id="A0A061S3X2"/>
<feature type="non-terminal residue" evidence="1">
    <location>
        <position position="1"/>
    </location>
</feature>
<gene>
    <name evidence="1" type="ORF">TSPGSL018_17066</name>
</gene>
<organism evidence="1">
    <name type="scientific">Tetraselmis sp. GSL018</name>
    <dbReference type="NCBI Taxonomy" id="582737"/>
    <lineage>
        <taxon>Eukaryota</taxon>
        <taxon>Viridiplantae</taxon>
        <taxon>Chlorophyta</taxon>
        <taxon>core chlorophytes</taxon>
        <taxon>Chlorodendrophyceae</taxon>
        <taxon>Chlorodendrales</taxon>
        <taxon>Chlorodendraceae</taxon>
        <taxon>Tetraselmis</taxon>
    </lineage>
</organism>
<reference evidence="1" key="1">
    <citation type="submission" date="2014-05" db="EMBL/GenBank/DDBJ databases">
        <title>The transcriptome of the halophilic microalga Tetraselmis sp. GSL018 isolated from the Great Salt Lake, Utah.</title>
        <authorList>
            <person name="Jinkerson R.E."/>
            <person name="D'Adamo S."/>
            <person name="Posewitz M.C."/>
        </authorList>
    </citation>
    <scope>NUCLEOTIDE SEQUENCE</scope>
    <source>
        <strain evidence="1">GSL018</strain>
    </source>
</reference>
<evidence type="ECO:0000313" key="1">
    <source>
        <dbReference type="EMBL" id="JAC77679.1"/>
    </source>
</evidence>
<feature type="non-terminal residue" evidence="1">
    <location>
        <position position="89"/>
    </location>
</feature>
<sequence length="89" mass="10462">QRFRISCGLRGPSLQCTLISFVTHIIYILGAMSQPSSRRHQEHRHVWTDLEDHILKTLLKRLGLDEIYSLNSYLPAEDINWEMVCELMH</sequence>